<feature type="compositionally biased region" description="Pro residues" evidence="1">
    <location>
        <begin position="1"/>
        <end position="12"/>
    </location>
</feature>
<protein>
    <recommendedName>
        <fullName evidence="2">AB hydrolase-1 domain-containing protein</fullName>
    </recommendedName>
</protein>
<feature type="domain" description="AB hydrolase-1" evidence="2">
    <location>
        <begin position="60"/>
        <end position="211"/>
    </location>
</feature>
<keyword evidence="4" id="KW-1185">Reference proteome</keyword>
<feature type="region of interest" description="Disordered" evidence="1">
    <location>
        <begin position="1"/>
        <end position="42"/>
    </location>
</feature>
<reference evidence="3" key="1">
    <citation type="submission" date="2021-01" db="EMBL/GenBank/DDBJ databases">
        <title>Whole genome shotgun sequence of Actinoplanes nipponensis NBRC 14063.</title>
        <authorList>
            <person name="Komaki H."/>
            <person name="Tamura T."/>
        </authorList>
    </citation>
    <scope>NUCLEOTIDE SEQUENCE</scope>
    <source>
        <strain evidence="3">NBRC 14063</strain>
    </source>
</reference>
<evidence type="ECO:0000313" key="4">
    <source>
        <dbReference type="Proteomes" id="UP000647172"/>
    </source>
</evidence>
<dbReference type="EMBL" id="BOMQ01000047">
    <property type="protein sequence ID" value="GIE50377.1"/>
    <property type="molecule type" value="Genomic_DNA"/>
</dbReference>
<evidence type="ECO:0000259" key="2">
    <source>
        <dbReference type="Pfam" id="PF00561"/>
    </source>
</evidence>
<feature type="compositionally biased region" description="Low complexity" evidence="1">
    <location>
        <begin position="13"/>
        <end position="29"/>
    </location>
</feature>
<accession>A0A919MMY2</accession>
<dbReference type="SUPFAM" id="SSF53474">
    <property type="entry name" value="alpha/beta-Hydrolases"/>
    <property type="match status" value="1"/>
</dbReference>
<dbReference type="AlphaFoldDB" id="A0A919MMY2"/>
<proteinExistence type="predicted"/>
<gene>
    <name evidence="3" type="ORF">Ani05nite_39110</name>
</gene>
<dbReference type="Pfam" id="PF00561">
    <property type="entry name" value="Abhydrolase_1"/>
    <property type="match status" value="1"/>
</dbReference>
<evidence type="ECO:0000256" key="1">
    <source>
        <dbReference type="SAM" id="MobiDB-lite"/>
    </source>
</evidence>
<dbReference type="GO" id="GO:0003824">
    <property type="term" value="F:catalytic activity"/>
    <property type="evidence" value="ECO:0007669"/>
    <property type="project" value="UniProtKB-ARBA"/>
</dbReference>
<comment type="caution">
    <text evidence="3">The sequence shown here is derived from an EMBL/GenBank/DDBJ whole genome shotgun (WGS) entry which is preliminary data.</text>
</comment>
<organism evidence="3 4">
    <name type="scientific">Actinoplanes nipponensis</name>
    <dbReference type="NCBI Taxonomy" id="135950"/>
    <lineage>
        <taxon>Bacteria</taxon>
        <taxon>Bacillati</taxon>
        <taxon>Actinomycetota</taxon>
        <taxon>Actinomycetes</taxon>
        <taxon>Micromonosporales</taxon>
        <taxon>Micromonosporaceae</taxon>
        <taxon>Actinoplanes</taxon>
    </lineage>
</organism>
<dbReference type="InterPro" id="IPR000073">
    <property type="entry name" value="AB_hydrolase_1"/>
</dbReference>
<sequence length="300" mass="31895">MRRLRWPPPPDGGPRSSGPGPSAPRSGRPTLPLPPTQLVETPRGGRIEQLVTGVGEPVTVFAHGLAGDIAGTRPLGSGVLGRRVFLHFRGHGRSDAPPGPWSFADLAEDLRAVADRAGATRALGVSMGAGALCRLLSETPERFERIVLYLPAPLDGVRPPVAEARLTRLLAAVESGEAALVAEAVEPELPPSVRNTPTGWSYLRHRVEQLLTDGLAPELDTLWRAPALPDESVLAAFPGSALVIGCVGDDVHPVAVAERLAGLLPGAQLQVYDRPSLLWTHRKELRERISAFLNAKQPGP</sequence>
<dbReference type="RefSeq" id="WP_203770129.1">
    <property type="nucleotide sequence ID" value="NZ_BAAAYJ010000007.1"/>
</dbReference>
<dbReference type="Gene3D" id="3.40.50.1820">
    <property type="entry name" value="alpha/beta hydrolase"/>
    <property type="match status" value="1"/>
</dbReference>
<dbReference type="InterPro" id="IPR029058">
    <property type="entry name" value="AB_hydrolase_fold"/>
</dbReference>
<dbReference type="Proteomes" id="UP000647172">
    <property type="component" value="Unassembled WGS sequence"/>
</dbReference>
<evidence type="ECO:0000313" key="3">
    <source>
        <dbReference type="EMBL" id="GIE50377.1"/>
    </source>
</evidence>
<name>A0A919MMY2_9ACTN</name>